<dbReference type="Proteomes" id="UP000324897">
    <property type="component" value="Chromosome 4"/>
</dbReference>
<dbReference type="AlphaFoldDB" id="A0A5J9VSI5"/>
<dbReference type="Gramene" id="TVU38778">
    <property type="protein sequence ID" value="TVU38778"/>
    <property type="gene ID" value="EJB05_12164"/>
</dbReference>
<dbReference type="OrthoDB" id="1918649at2759"/>
<gene>
    <name evidence="1" type="ORF">EJB05_12164</name>
</gene>
<sequence length="97" mass="11518">MPGGRTTHSRFKILIKINDESICNFTKKRQSHGVRMRFLDRYFPWFHIARELRLPMHVYSGPTYGRKSGRSSKLTQNMREQTNPWFAEYLLRIGNGT</sequence>
<dbReference type="EMBL" id="RWGY01000007">
    <property type="protein sequence ID" value="TVU38778.1"/>
    <property type="molecule type" value="Genomic_DNA"/>
</dbReference>
<dbReference type="PANTHER" id="PTHR10492">
    <property type="match status" value="1"/>
</dbReference>
<dbReference type="PANTHER" id="PTHR10492:SF91">
    <property type="entry name" value="ATP-DEPENDENT DNA HELICASE"/>
    <property type="match status" value="1"/>
</dbReference>
<name>A0A5J9VSI5_9POAL</name>
<proteinExistence type="predicted"/>
<organism evidence="1 2">
    <name type="scientific">Eragrostis curvula</name>
    <name type="common">weeping love grass</name>
    <dbReference type="NCBI Taxonomy" id="38414"/>
    <lineage>
        <taxon>Eukaryota</taxon>
        <taxon>Viridiplantae</taxon>
        <taxon>Streptophyta</taxon>
        <taxon>Embryophyta</taxon>
        <taxon>Tracheophyta</taxon>
        <taxon>Spermatophyta</taxon>
        <taxon>Magnoliopsida</taxon>
        <taxon>Liliopsida</taxon>
        <taxon>Poales</taxon>
        <taxon>Poaceae</taxon>
        <taxon>PACMAD clade</taxon>
        <taxon>Chloridoideae</taxon>
        <taxon>Eragrostideae</taxon>
        <taxon>Eragrostidinae</taxon>
        <taxon>Eragrostis</taxon>
    </lineage>
</organism>
<comment type="caution">
    <text evidence="1">The sequence shown here is derived from an EMBL/GenBank/DDBJ whole genome shotgun (WGS) entry which is preliminary data.</text>
</comment>
<evidence type="ECO:0000313" key="2">
    <source>
        <dbReference type="Proteomes" id="UP000324897"/>
    </source>
</evidence>
<feature type="non-terminal residue" evidence="1">
    <location>
        <position position="1"/>
    </location>
</feature>
<accession>A0A5J9VSI5</accession>
<evidence type="ECO:0000313" key="1">
    <source>
        <dbReference type="EMBL" id="TVU38778.1"/>
    </source>
</evidence>
<reference evidence="1 2" key="1">
    <citation type="journal article" date="2019" name="Sci. Rep.">
        <title>A high-quality genome of Eragrostis curvula grass provides insights into Poaceae evolution and supports new strategies to enhance forage quality.</title>
        <authorList>
            <person name="Carballo J."/>
            <person name="Santos B.A.C.M."/>
            <person name="Zappacosta D."/>
            <person name="Garbus I."/>
            <person name="Selva J.P."/>
            <person name="Gallo C.A."/>
            <person name="Diaz A."/>
            <person name="Albertini E."/>
            <person name="Caccamo M."/>
            <person name="Echenique V."/>
        </authorList>
    </citation>
    <scope>NUCLEOTIDE SEQUENCE [LARGE SCALE GENOMIC DNA]</scope>
    <source>
        <strain evidence="2">cv. Victoria</strain>
        <tissue evidence="1">Leaf</tissue>
    </source>
</reference>
<keyword evidence="2" id="KW-1185">Reference proteome</keyword>
<protein>
    <submittedName>
        <fullName evidence="1">Uncharacterized protein</fullName>
    </submittedName>
</protein>